<comment type="caution">
    <text evidence="3">The sequence shown here is derived from an EMBL/GenBank/DDBJ whole genome shotgun (WGS) entry which is preliminary data.</text>
</comment>
<dbReference type="EMBL" id="WDZP01000030">
    <property type="protein sequence ID" value="KAB6916430.1"/>
    <property type="molecule type" value="Genomic_DNA"/>
</dbReference>
<dbReference type="Proteomes" id="UP000491334">
    <property type="component" value="Unassembled WGS sequence"/>
</dbReference>
<organism evidence="3 5">
    <name type="scientific">Bifidobacterium longum</name>
    <dbReference type="NCBI Taxonomy" id="216816"/>
    <lineage>
        <taxon>Bacteria</taxon>
        <taxon>Bacillati</taxon>
        <taxon>Actinomycetota</taxon>
        <taxon>Actinomycetes</taxon>
        <taxon>Bifidobacteriales</taxon>
        <taxon>Bifidobacteriaceae</taxon>
        <taxon>Bifidobacterium</taxon>
    </lineage>
</organism>
<dbReference type="Proteomes" id="UP000481350">
    <property type="component" value="Unassembled WGS sequence"/>
</dbReference>
<sequence length="204" mass="23333">MNAEKDQLITLAHSMEVSYSALDAEAGLSYDTTVRVSVQPNRYYPDYVAVTLLWLASSHIFHSIEEFNRFRDDFEDRPEERYQQIMDSWPLVFGSTEKAMKKLFAPAKPVVKRPPLVAVPALQETRMGSGRHHRPEGDAAAAETEPVAALVPCLRPAFRVHDGRPHLMQFRVLHRGDDGHAQKHVPHRAAELRDHRHRSRTRGR</sequence>
<evidence type="ECO:0000313" key="5">
    <source>
        <dbReference type="Proteomes" id="UP000491334"/>
    </source>
</evidence>
<feature type="compositionally biased region" description="Basic residues" evidence="1">
    <location>
        <begin position="195"/>
        <end position="204"/>
    </location>
</feature>
<gene>
    <name evidence="2" type="ORF">GBJ98_10195</name>
    <name evidence="3" type="ORF">GBK06_09995</name>
</gene>
<reference evidence="4 5" key="1">
    <citation type="journal article" date="2019" name="Nat. Med.">
        <title>A library of human gut bacterial isolates paired with longitudinal multiomics data enables mechanistic microbiome research.</title>
        <authorList>
            <person name="Poyet M."/>
            <person name="Groussin M."/>
            <person name="Gibbons S.M."/>
            <person name="Avila-Pacheco J."/>
            <person name="Jiang X."/>
            <person name="Kearney S.M."/>
            <person name="Perrotta A.R."/>
            <person name="Berdy B."/>
            <person name="Zhao S."/>
            <person name="Lieberman T.D."/>
            <person name="Swanson P.K."/>
            <person name="Smith M."/>
            <person name="Roesemann S."/>
            <person name="Alexander J.E."/>
            <person name="Rich S.A."/>
            <person name="Livny J."/>
            <person name="Vlamakis H."/>
            <person name="Clish C."/>
            <person name="Bullock K."/>
            <person name="Deik A."/>
            <person name="Scott J."/>
            <person name="Pierce K.A."/>
            <person name="Xavier R.J."/>
            <person name="Alm E.J."/>
        </authorList>
    </citation>
    <scope>NUCLEOTIDE SEQUENCE [LARGE SCALE GENOMIC DNA]</scope>
    <source>
        <strain evidence="2 4">BIOML-A283</strain>
        <strain evidence="3 5">BIOML-A284</strain>
    </source>
</reference>
<accession>A0A6I1BT82</accession>
<protein>
    <submittedName>
        <fullName evidence="3">Uncharacterized protein</fullName>
    </submittedName>
</protein>
<dbReference type="EMBL" id="WDZO01000034">
    <property type="protein sequence ID" value="KAB6910720.1"/>
    <property type="molecule type" value="Genomic_DNA"/>
</dbReference>
<name>A0A6I1BT82_BIFLN</name>
<evidence type="ECO:0000256" key="1">
    <source>
        <dbReference type="SAM" id="MobiDB-lite"/>
    </source>
</evidence>
<dbReference type="AlphaFoldDB" id="A0A6I1BT82"/>
<feature type="region of interest" description="Disordered" evidence="1">
    <location>
        <begin position="177"/>
        <end position="204"/>
    </location>
</feature>
<evidence type="ECO:0000313" key="4">
    <source>
        <dbReference type="Proteomes" id="UP000481350"/>
    </source>
</evidence>
<proteinExistence type="predicted"/>
<evidence type="ECO:0000313" key="3">
    <source>
        <dbReference type="EMBL" id="KAB6916430.1"/>
    </source>
</evidence>
<evidence type="ECO:0000313" key="2">
    <source>
        <dbReference type="EMBL" id="KAB6910720.1"/>
    </source>
</evidence>